<sequence>MDRIPDKVFHARLRIAEARGDFAGMLKYRWSLCVDVTCAQWKSRHQTACGSANENAVQYSLNGICSEGVFPGSSDALFTR</sequence>
<evidence type="ECO:0000313" key="2">
    <source>
        <dbReference type="Proteomes" id="UP001246473"/>
    </source>
</evidence>
<evidence type="ECO:0000313" key="1">
    <source>
        <dbReference type="EMBL" id="MDT8837596.1"/>
    </source>
</evidence>
<comment type="caution">
    <text evidence="1">The sequence shown here is derived from an EMBL/GenBank/DDBJ whole genome shotgun (WGS) entry which is preliminary data.</text>
</comment>
<organism evidence="1 2">
    <name type="scientific">Paraburkholderia fungorum</name>
    <dbReference type="NCBI Taxonomy" id="134537"/>
    <lineage>
        <taxon>Bacteria</taxon>
        <taxon>Pseudomonadati</taxon>
        <taxon>Pseudomonadota</taxon>
        <taxon>Betaproteobacteria</taxon>
        <taxon>Burkholderiales</taxon>
        <taxon>Burkholderiaceae</taxon>
        <taxon>Paraburkholderia</taxon>
    </lineage>
</organism>
<dbReference type="EMBL" id="JANSLM010000003">
    <property type="protein sequence ID" value="MDT8837596.1"/>
    <property type="molecule type" value="Genomic_DNA"/>
</dbReference>
<dbReference type="AlphaFoldDB" id="A0AAP5UT99"/>
<protein>
    <submittedName>
        <fullName evidence="1">Uncharacterized protein</fullName>
    </submittedName>
</protein>
<proteinExistence type="predicted"/>
<gene>
    <name evidence="1" type="ORF">ParKJ_09230</name>
</gene>
<dbReference type="Proteomes" id="UP001246473">
    <property type="component" value="Unassembled WGS sequence"/>
</dbReference>
<accession>A0AAP5UT99</accession>
<name>A0AAP5UT99_9BURK</name>
<reference evidence="1" key="1">
    <citation type="submission" date="2022-08" db="EMBL/GenBank/DDBJ databases">
        <authorList>
            <person name="Kim S.-J."/>
        </authorList>
    </citation>
    <scope>NUCLEOTIDE SEQUENCE</scope>
    <source>
        <strain evidence="1">KJ</strain>
    </source>
</reference>
<dbReference type="RefSeq" id="WP_146153356.1">
    <property type="nucleotide sequence ID" value="NZ_CAKZHR010000021.1"/>
</dbReference>